<dbReference type="SMART" id="SM00463">
    <property type="entry name" value="SMR"/>
    <property type="match status" value="1"/>
</dbReference>
<dbReference type="GO" id="GO:0005634">
    <property type="term" value="C:nucleus"/>
    <property type="evidence" value="ECO:0007669"/>
    <property type="project" value="TreeGrafter"/>
</dbReference>
<accession>A0A5A8C4K1</accession>
<dbReference type="InterPro" id="IPR002625">
    <property type="entry name" value="Smr_dom"/>
</dbReference>
<dbReference type="Pfam" id="PF01713">
    <property type="entry name" value="Smr"/>
    <property type="match status" value="1"/>
</dbReference>
<feature type="region of interest" description="Disordered" evidence="1">
    <location>
        <begin position="162"/>
        <end position="186"/>
    </location>
</feature>
<protein>
    <recommendedName>
        <fullName evidence="2">Smr domain-containing protein</fullName>
    </recommendedName>
</protein>
<feature type="region of interest" description="Disordered" evidence="1">
    <location>
        <begin position="1"/>
        <end position="25"/>
    </location>
</feature>
<dbReference type="SUPFAM" id="SSF160443">
    <property type="entry name" value="SMR domain-like"/>
    <property type="match status" value="1"/>
</dbReference>
<dbReference type="CDD" id="cd14279">
    <property type="entry name" value="CUE"/>
    <property type="match status" value="1"/>
</dbReference>
<name>A0A5A8C4K1_CAFRO</name>
<reference evidence="3 4" key="1">
    <citation type="submission" date="2019-07" db="EMBL/GenBank/DDBJ databases">
        <title>Genomes of Cafeteria roenbergensis.</title>
        <authorList>
            <person name="Fischer M.G."/>
            <person name="Hackl T."/>
            <person name="Roman M."/>
        </authorList>
    </citation>
    <scope>NUCLEOTIDE SEQUENCE [LARGE SCALE GENOMIC DNA]</scope>
    <source>
        <strain evidence="3 4">BVI</strain>
    </source>
</reference>
<dbReference type="PANTHER" id="PTHR46535">
    <property type="entry name" value="NEDD4-BINDING PROTEIN 2"/>
    <property type="match status" value="1"/>
</dbReference>
<dbReference type="InterPro" id="IPR052772">
    <property type="entry name" value="Endo/PolyKinase_Domain-Protein"/>
</dbReference>
<evidence type="ECO:0000313" key="3">
    <source>
        <dbReference type="EMBL" id="KAA0147798.1"/>
    </source>
</evidence>
<dbReference type="InterPro" id="IPR036063">
    <property type="entry name" value="Smr_dom_sf"/>
</dbReference>
<dbReference type="Gene3D" id="3.30.1370.110">
    <property type="match status" value="1"/>
</dbReference>
<evidence type="ECO:0000313" key="4">
    <source>
        <dbReference type="Proteomes" id="UP000323011"/>
    </source>
</evidence>
<organism evidence="3 4">
    <name type="scientific">Cafeteria roenbergensis</name>
    <name type="common">Marine flagellate</name>
    <dbReference type="NCBI Taxonomy" id="33653"/>
    <lineage>
        <taxon>Eukaryota</taxon>
        <taxon>Sar</taxon>
        <taxon>Stramenopiles</taxon>
        <taxon>Bigyra</taxon>
        <taxon>Opalozoa</taxon>
        <taxon>Bicosoecida</taxon>
        <taxon>Cafeteriaceae</taxon>
        <taxon>Cafeteria</taxon>
    </lineage>
</organism>
<dbReference type="GO" id="GO:0004519">
    <property type="term" value="F:endonuclease activity"/>
    <property type="evidence" value="ECO:0007669"/>
    <property type="project" value="TreeGrafter"/>
</dbReference>
<gene>
    <name evidence="3" type="ORF">FNF29_07142</name>
</gene>
<evidence type="ECO:0000256" key="1">
    <source>
        <dbReference type="SAM" id="MobiDB-lite"/>
    </source>
</evidence>
<dbReference type="PANTHER" id="PTHR46535:SF1">
    <property type="entry name" value="NEDD4-BINDING PROTEIN 2"/>
    <property type="match status" value="1"/>
</dbReference>
<dbReference type="Proteomes" id="UP000323011">
    <property type="component" value="Unassembled WGS sequence"/>
</dbReference>
<feature type="domain" description="Smr" evidence="2">
    <location>
        <begin position="341"/>
        <end position="417"/>
    </location>
</feature>
<dbReference type="AlphaFoldDB" id="A0A5A8C4K1"/>
<evidence type="ECO:0000259" key="2">
    <source>
        <dbReference type="PROSITE" id="PS50828"/>
    </source>
</evidence>
<keyword evidence="4" id="KW-1185">Reference proteome</keyword>
<dbReference type="EMBL" id="VLTN01000061">
    <property type="protein sequence ID" value="KAA0147798.1"/>
    <property type="molecule type" value="Genomic_DNA"/>
</dbReference>
<proteinExistence type="predicted"/>
<dbReference type="PROSITE" id="PS50828">
    <property type="entry name" value="SMR"/>
    <property type="match status" value="1"/>
</dbReference>
<comment type="caution">
    <text evidence="3">The sequence shown here is derived from an EMBL/GenBank/DDBJ whole genome shotgun (WGS) entry which is preliminary data.</text>
</comment>
<sequence length="417" mass="42172">MPRRSRSKAKADGAAGTNPSTPLGVLRQLFPDMTRKDLITQLDACGGDPEAKRAALEESDAMVAAALAAGMARGGGTGPRRSMASNVSAAQLEAEAAAARAPTLGSHVIGERVGVSGSTHQRDVLAADVAVEEGLEAAGGAGGGVLGAALAAGAAADPAGADAADAEEGWQTSRRRRLAPGGVLGGGRGGGALGVPGALAAGATGRGTLTAEEARAHAQFGTAQQQVVVLRRVRKALLREATRSHTKGDGASAAIQADRAARIRQQIRSAQRAAADATIRARNASAWAQAGGGARAEASVDEELANAVRRGEDVREATRRTGASRLVFVGSRAVVPQGGVVDLHGQLSHEAVRLLADVIVPAARADGVTRFEVITGRGAHSKGGRARMRGAVERWLKAAPGLSYSAPSAGSFAVRLR</sequence>